<evidence type="ECO:0000256" key="1">
    <source>
        <dbReference type="SAM" id="MobiDB-lite"/>
    </source>
</evidence>
<comment type="caution">
    <text evidence="2">The sequence shown here is derived from an EMBL/GenBank/DDBJ whole genome shotgun (WGS) entry which is preliminary data.</text>
</comment>
<proteinExistence type="predicted"/>
<keyword evidence="3" id="KW-1185">Reference proteome</keyword>
<organism evidence="2 3">
    <name type="scientific">Timema podura</name>
    <name type="common">Walking stick</name>
    <dbReference type="NCBI Taxonomy" id="61482"/>
    <lineage>
        <taxon>Eukaryota</taxon>
        <taxon>Metazoa</taxon>
        <taxon>Ecdysozoa</taxon>
        <taxon>Arthropoda</taxon>
        <taxon>Hexapoda</taxon>
        <taxon>Insecta</taxon>
        <taxon>Pterygota</taxon>
        <taxon>Neoptera</taxon>
        <taxon>Polyneoptera</taxon>
        <taxon>Phasmatodea</taxon>
        <taxon>Timematodea</taxon>
        <taxon>Timematoidea</taxon>
        <taxon>Timematidae</taxon>
        <taxon>Timema</taxon>
    </lineage>
</organism>
<dbReference type="EMBL" id="CAJPIN010000441">
    <property type="protein sequence ID" value="CAG2053512.1"/>
    <property type="molecule type" value="Genomic_DNA"/>
</dbReference>
<protein>
    <recommendedName>
        <fullName evidence="4">C2H2-type domain-containing protein</fullName>
    </recommendedName>
</protein>
<accession>A0ABN7NJ65</accession>
<sequence>MCESKFPSEVERWGIMHDDSQFIYNEVVQWNLLERETKCLITINCWYRFVIERNLEQHELQHDGQTLLKANANERKEPHLCNSKELGRLNLEKVYPHLCGGRVENNLGKTTPSSPDRDSNLDLPVLGSRAQPETSALANYATEADKPSQLSPKNLFQTTTQTSQPYSTPEIAGLQQNFYLNQHSKRFTHLYETTLQHLQDPNRPARPSRHLSRAACPNSQLQQWELQQSEKGYKISASRIHDSSNLIISHQRRRNLCYLTLRRNRWPWSIGRGIHRRAAEENPL</sequence>
<feature type="region of interest" description="Disordered" evidence="1">
    <location>
        <begin position="102"/>
        <end position="126"/>
    </location>
</feature>
<evidence type="ECO:0000313" key="3">
    <source>
        <dbReference type="Proteomes" id="UP001153148"/>
    </source>
</evidence>
<dbReference type="Proteomes" id="UP001153148">
    <property type="component" value="Unassembled WGS sequence"/>
</dbReference>
<gene>
    <name evidence="2" type="ORF">TPAB3V08_LOCUS564</name>
</gene>
<evidence type="ECO:0008006" key="4">
    <source>
        <dbReference type="Google" id="ProtNLM"/>
    </source>
</evidence>
<evidence type="ECO:0000313" key="2">
    <source>
        <dbReference type="EMBL" id="CAG2053512.1"/>
    </source>
</evidence>
<reference evidence="2" key="1">
    <citation type="submission" date="2021-03" db="EMBL/GenBank/DDBJ databases">
        <authorList>
            <person name="Tran Van P."/>
        </authorList>
    </citation>
    <scope>NUCLEOTIDE SEQUENCE</scope>
</reference>
<name>A0ABN7NJ65_TIMPD</name>